<feature type="repeat" description="ANK" evidence="3">
    <location>
        <begin position="73"/>
        <end position="105"/>
    </location>
</feature>
<dbReference type="Proteomes" id="UP001497392">
    <property type="component" value="Unassembled WGS sequence"/>
</dbReference>
<keyword evidence="5" id="KW-1185">Reference proteome</keyword>
<dbReference type="PANTHER" id="PTHR24173">
    <property type="entry name" value="ANKYRIN REPEAT CONTAINING"/>
    <property type="match status" value="1"/>
</dbReference>
<organism evidence="4 5">
    <name type="scientific">Coccomyxa viridis</name>
    <dbReference type="NCBI Taxonomy" id="1274662"/>
    <lineage>
        <taxon>Eukaryota</taxon>
        <taxon>Viridiplantae</taxon>
        <taxon>Chlorophyta</taxon>
        <taxon>core chlorophytes</taxon>
        <taxon>Trebouxiophyceae</taxon>
        <taxon>Trebouxiophyceae incertae sedis</taxon>
        <taxon>Coccomyxaceae</taxon>
        <taxon>Coccomyxa</taxon>
    </lineage>
</organism>
<keyword evidence="2 3" id="KW-0040">ANK repeat</keyword>
<dbReference type="EMBL" id="CAXHTA020000019">
    <property type="protein sequence ID" value="CAL5228625.1"/>
    <property type="molecule type" value="Genomic_DNA"/>
</dbReference>
<keyword evidence="1" id="KW-0677">Repeat</keyword>
<dbReference type="PANTHER" id="PTHR24173:SF74">
    <property type="entry name" value="ANKYRIN REPEAT DOMAIN-CONTAINING PROTEIN 16"/>
    <property type="match status" value="1"/>
</dbReference>
<name>A0ABP1GBD6_9CHLO</name>
<reference evidence="4 5" key="1">
    <citation type="submission" date="2024-06" db="EMBL/GenBank/DDBJ databases">
        <authorList>
            <person name="Kraege A."/>
            <person name="Thomma B."/>
        </authorList>
    </citation>
    <scope>NUCLEOTIDE SEQUENCE [LARGE SCALE GENOMIC DNA]</scope>
</reference>
<dbReference type="Gene3D" id="1.25.40.20">
    <property type="entry name" value="Ankyrin repeat-containing domain"/>
    <property type="match status" value="1"/>
</dbReference>
<dbReference type="PRINTS" id="PR01415">
    <property type="entry name" value="ANKYRIN"/>
</dbReference>
<evidence type="ECO:0000313" key="4">
    <source>
        <dbReference type="EMBL" id="CAL5228625.1"/>
    </source>
</evidence>
<comment type="caution">
    <text evidence="4">The sequence shown here is derived from an EMBL/GenBank/DDBJ whole genome shotgun (WGS) entry which is preliminary data.</text>
</comment>
<evidence type="ECO:0000256" key="2">
    <source>
        <dbReference type="ARBA" id="ARBA00023043"/>
    </source>
</evidence>
<gene>
    <name evidence="4" type="primary">g11790</name>
    <name evidence="4" type="ORF">VP750_LOCUS10531</name>
</gene>
<evidence type="ECO:0000313" key="5">
    <source>
        <dbReference type="Proteomes" id="UP001497392"/>
    </source>
</evidence>
<evidence type="ECO:0000256" key="3">
    <source>
        <dbReference type="PROSITE-ProRule" id="PRU00023"/>
    </source>
</evidence>
<dbReference type="Pfam" id="PF12796">
    <property type="entry name" value="Ank_2"/>
    <property type="match status" value="1"/>
</dbReference>
<dbReference type="SMART" id="SM00248">
    <property type="entry name" value="ANK"/>
    <property type="match status" value="2"/>
</dbReference>
<sequence>MFGFVDQGAADAAMRGEAERVAEYLDANPNQLDNRTIFQSTLLHIAARNGRLQVALELLNRGIDVNALDYGGMRRTALHWACQGGHVSMVELLMEFGADTKVQGKSWSKLVQGRKCGRLISSDDAIDKSPSQVCSNNSVRLALERPVWTPEINHMFPPRFKEMVRVVLQSLECRGDPEAAGAASQPPEADSLHAHGLMAAVHIGCPARHDGAHAAIAAAASEEGQPAADACGSSESAPHPGAHCRLRTPLPCAAAPAGQADHGGNTLTADGARPLSWDSCQQIIALAAYPISAWL</sequence>
<dbReference type="InterPro" id="IPR002110">
    <property type="entry name" value="Ankyrin_rpt"/>
</dbReference>
<proteinExistence type="predicted"/>
<dbReference type="PROSITE" id="PS50297">
    <property type="entry name" value="ANK_REP_REGION"/>
    <property type="match status" value="2"/>
</dbReference>
<protein>
    <submittedName>
        <fullName evidence="4">G11790 protein</fullName>
    </submittedName>
</protein>
<dbReference type="SUPFAM" id="SSF48403">
    <property type="entry name" value="Ankyrin repeat"/>
    <property type="match status" value="1"/>
</dbReference>
<evidence type="ECO:0000256" key="1">
    <source>
        <dbReference type="ARBA" id="ARBA00022737"/>
    </source>
</evidence>
<dbReference type="InterPro" id="IPR036770">
    <property type="entry name" value="Ankyrin_rpt-contain_sf"/>
</dbReference>
<accession>A0ABP1GBD6</accession>
<dbReference type="PROSITE" id="PS50088">
    <property type="entry name" value="ANK_REPEAT"/>
    <property type="match status" value="2"/>
</dbReference>
<feature type="repeat" description="ANK" evidence="3">
    <location>
        <begin position="38"/>
        <end position="70"/>
    </location>
</feature>